<dbReference type="GO" id="GO:0006935">
    <property type="term" value="P:chemotaxis"/>
    <property type="evidence" value="ECO:0007669"/>
    <property type="project" value="UniProtKB-ARBA"/>
</dbReference>
<keyword evidence="2 4" id="KW-0807">Transducer</keyword>
<dbReference type="PANTHER" id="PTHR32089:SF112">
    <property type="entry name" value="LYSOZYME-LIKE PROTEIN-RELATED"/>
    <property type="match status" value="1"/>
</dbReference>
<dbReference type="PROSITE" id="PS50111">
    <property type="entry name" value="CHEMOTAXIS_TRANSDUC_2"/>
    <property type="match status" value="1"/>
</dbReference>
<feature type="transmembrane region" description="Helical" evidence="5">
    <location>
        <begin position="311"/>
        <end position="330"/>
    </location>
</feature>
<evidence type="ECO:0000256" key="5">
    <source>
        <dbReference type="SAM" id="Phobius"/>
    </source>
</evidence>
<name>A0AAX1XU93_9VIBR</name>
<dbReference type="Proteomes" id="UP000283878">
    <property type="component" value="Unassembled WGS sequence"/>
</dbReference>
<dbReference type="InterPro" id="IPR003660">
    <property type="entry name" value="HAMP_dom"/>
</dbReference>
<evidence type="ECO:0000313" key="8">
    <source>
        <dbReference type="EMBL" id="RPB42669.1"/>
    </source>
</evidence>
<dbReference type="GO" id="GO:0007165">
    <property type="term" value="P:signal transduction"/>
    <property type="evidence" value="ECO:0007669"/>
    <property type="project" value="UniProtKB-KW"/>
</dbReference>
<organism evidence="8 9">
    <name type="scientific">Vibrio diabolicus</name>
    <dbReference type="NCBI Taxonomy" id="50719"/>
    <lineage>
        <taxon>Bacteria</taxon>
        <taxon>Pseudomonadati</taxon>
        <taxon>Pseudomonadota</taxon>
        <taxon>Gammaproteobacteria</taxon>
        <taxon>Vibrionales</taxon>
        <taxon>Vibrionaceae</taxon>
        <taxon>Vibrio</taxon>
        <taxon>Vibrio diabolicus subgroup</taxon>
    </lineage>
</organism>
<reference evidence="8 9" key="1">
    <citation type="journal article" date="2018" name="AMB Express">
        <title>Occurrence and significance of pathogenicity and fitness islands in environmental vibrios.</title>
        <authorList>
            <person name="Klein S."/>
            <person name="Pipes S."/>
            <person name="Lovell C.R."/>
        </authorList>
    </citation>
    <scope>NUCLEOTIDE SEQUENCE [LARGE SCALE GENOMIC DNA]</scope>
    <source>
        <strain evidence="8 9">JBS-8-11-1</strain>
    </source>
</reference>
<evidence type="ECO:0000259" key="6">
    <source>
        <dbReference type="PROSITE" id="PS50111"/>
    </source>
</evidence>
<dbReference type="AlphaFoldDB" id="A0AAX1XU93"/>
<comment type="caution">
    <text evidence="8">The sequence shown here is derived from an EMBL/GenBank/DDBJ whole genome shotgun (WGS) entry which is preliminary data.</text>
</comment>
<dbReference type="Pfam" id="PF12729">
    <property type="entry name" value="4HB_MCP_1"/>
    <property type="match status" value="1"/>
</dbReference>
<feature type="domain" description="HAMP" evidence="7">
    <location>
        <begin position="335"/>
        <end position="388"/>
    </location>
</feature>
<dbReference type="Pfam" id="PF00015">
    <property type="entry name" value="MCPsignal"/>
    <property type="match status" value="1"/>
</dbReference>
<evidence type="ECO:0000259" key="7">
    <source>
        <dbReference type="PROSITE" id="PS50885"/>
    </source>
</evidence>
<dbReference type="GO" id="GO:0016020">
    <property type="term" value="C:membrane"/>
    <property type="evidence" value="ECO:0007669"/>
    <property type="project" value="UniProtKB-SubCell"/>
</dbReference>
<dbReference type="SMART" id="SM00283">
    <property type="entry name" value="MA"/>
    <property type="match status" value="1"/>
</dbReference>
<dbReference type="InterPro" id="IPR004089">
    <property type="entry name" value="MCPsignal_dom"/>
</dbReference>
<dbReference type="SMART" id="SM00304">
    <property type="entry name" value="HAMP"/>
    <property type="match status" value="1"/>
</dbReference>
<accession>A0AAX1XU93</accession>
<proteinExistence type="inferred from homology"/>
<gene>
    <name evidence="8" type="ORF">CYQ91_03715</name>
</gene>
<evidence type="ECO:0000256" key="2">
    <source>
        <dbReference type="ARBA" id="ARBA00023224"/>
    </source>
</evidence>
<dbReference type="Pfam" id="PF00672">
    <property type="entry name" value="HAMP"/>
    <property type="match status" value="1"/>
</dbReference>
<keyword evidence="5" id="KW-1133">Transmembrane helix</keyword>
<evidence type="ECO:0000256" key="1">
    <source>
        <dbReference type="ARBA" id="ARBA00004370"/>
    </source>
</evidence>
<evidence type="ECO:0000256" key="4">
    <source>
        <dbReference type="PROSITE-ProRule" id="PRU00284"/>
    </source>
</evidence>
<comment type="subcellular location">
    <subcellularLocation>
        <location evidence="1">Membrane</location>
    </subcellularLocation>
</comment>
<dbReference type="PANTHER" id="PTHR32089">
    <property type="entry name" value="METHYL-ACCEPTING CHEMOTAXIS PROTEIN MCPB"/>
    <property type="match status" value="1"/>
</dbReference>
<dbReference type="EMBL" id="PKPZ01000002">
    <property type="protein sequence ID" value="RPB42669.1"/>
    <property type="molecule type" value="Genomic_DNA"/>
</dbReference>
<dbReference type="PROSITE" id="PS50885">
    <property type="entry name" value="HAMP"/>
    <property type="match status" value="1"/>
</dbReference>
<dbReference type="RefSeq" id="WP_124007605.1">
    <property type="nucleotide sequence ID" value="NZ_PKPZ01000002.1"/>
</dbReference>
<feature type="domain" description="Methyl-accepting transducer" evidence="6">
    <location>
        <begin position="393"/>
        <end position="629"/>
    </location>
</feature>
<dbReference type="SUPFAM" id="SSF58104">
    <property type="entry name" value="Methyl-accepting chemotaxis protein (MCP) signaling domain"/>
    <property type="match status" value="1"/>
</dbReference>
<protein>
    <submittedName>
        <fullName evidence="8">Methyl-accepting chemotaxis protein</fullName>
    </submittedName>
</protein>
<comment type="similarity">
    <text evidence="3">Belongs to the methyl-accepting chemotaxis (MCP) protein family.</text>
</comment>
<keyword evidence="5" id="KW-0472">Membrane</keyword>
<dbReference type="FunFam" id="1.10.287.950:FF:000001">
    <property type="entry name" value="Methyl-accepting chemotaxis sensory transducer"/>
    <property type="match status" value="1"/>
</dbReference>
<dbReference type="Gene3D" id="6.10.340.10">
    <property type="match status" value="1"/>
</dbReference>
<dbReference type="CDD" id="cd06225">
    <property type="entry name" value="HAMP"/>
    <property type="match status" value="1"/>
</dbReference>
<dbReference type="Gene3D" id="1.10.287.950">
    <property type="entry name" value="Methyl-accepting chemotaxis protein"/>
    <property type="match status" value="1"/>
</dbReference>
<keyword evidence="5" id="KW-0812">Transmembrane</keyword>
<evidence type="ECO:0000256" key="3">
    <source>
        <dbReference type="ARBA" id="ARBA00029447"/>
    </source>
</evidence>
<evidence type="ECO:0000313" key="9">
    <source>
        <dbReference type="Proteomes" id="UP000283878"/>
    </source>
</evidence>
<dbReference type="InterPro" id="IPR024478">
    <property type="entry name" value="HlyB_4HB_MCP"/>
</dbReference>
<sequence>MNLTISGKLQLSFVLLAVLFMASAVFTYRNVTTVEQHASSLLKSDLPTVDTSRGIQQSVQASLSSIRAYMLLGGNEEASARLSEDVRNIMMSTDESLPTLQALISEQDFQAIQSQWDAVKVSLNKLIELSHSDENLPAHNLFINEAAPIAEVALDQLQSLINEESGNPFGGDRKRLFKVYADSYTSLANALSALRDFLLYGQQDHLDKYHDLIKYHNQSVAEIDSKLDRLTDNDQSLWSLFKEMQQLYFPLADQVIALRQSPEWNESNLLMANELLPAADALDQSLETIVLAQQSRADQSGQGINQSIKNVLTTMLIAAALVLFAAIAISKYMGNTIGRRVKNLSERAKTIASGDVSQPPLTVAGKDELADLTDSINRMNQSLASIVAGVSEKAHQVDTSMGALLESAQVTSSNVEQQQTSIVEMGSQLDEIALAARNTLDQANQSVQKLSDSKGEIEQGRDALEQNKVTMESLHGSIETASTQVTQLSKESEAIGRVTEVIEGLAEQTNLLALNAAIEAARAGDQGRGFAVVADEVRMLATRTTQSTTEINGIINAIQRSTNSVVEEIEHSQSLAEQGAEHIEKAVTRLLVTTEQIGSLNEQMAELAAAAEQQSHATNSITGLMSDITQSVDEVSNNSQRASETSLQVKEQVTELNQQMATFKTA</sequence>